<dbReference type="PANTHER" id="PTHR21461:SF87">
    <property type="entry name" value="GH12965P"/>
    <property type="match status" value="1"/>
</dbReference>
<keyword evidence="4 8" id="KW-0808">Transferase</keyword>
<dbReference type="EnsemblMetazoa" id="XM_038210130.1">
    <property type="protein sequence ID" value="XP_038066058.1"/>
    <property type="gene ID" value="LOC119736118"/>
</dbReference>
<accession>A0A914AQX7</accession>
<sequence>MQCNMASVSVTELGRLVRVLLPRVQYFQPRRRGLRTRCRLLVLPSLAAFGFVQVAWMFLAFQDGVVTVNGPERARRLFDGGIKLDFYAPARQVSTKSNTSSPYDHRKCNLSTCSFDNPSSHTEKLREKMNATDPKTNPTASSREEIRREENIGNILTLRTPWCSGRGTVRSQPVTSKKQNTTDHKYFLTAVLLVRIYASDPAKLTTREMMQWLQYLNYAGVQHVYVYDAYFYKKESQRKKLGCFIKNGYVTYVDWSHKARPKYTIAGTQVAAYQKCLDKYGHEFAWQVAIDIDEYPYCPGDHEAGFLDRAVRKIAKTKPNVVEISMLNYLYLGKPLNDSVHPLLIDRLWRRTIQRANALVKPIYQPKGIAAANVHHNSLRRGYVNFTPKAKWLRMSHFWGDGCKIGGRTLPKS</sequence>
<evidence type="ECO:0000313" key="11">
    <source>
        <dbReference type="Proteomes" id="UP000887568"/>
    </source>
</evidence>
<keyword evidence="5 8" id="KW-0812">Transmembrane</keyword>
<dbReference type="Pfam" id="PF01697">
    <property type="entry name" value="Glyco_transf_92"/>
    <property type="match status" value="1"/>
</dbReference>
<proteinExistence type="inferred from homology"/>
<protein>
    <recommendedName>
        <fullName evidence="8">Glycosyltransferase family 92 protein</fullName>
        <ecNumber evidence="8">2.4.1.-</ecNumber>
    </recommendedName>
</protein>
<evidence type="ECO:0000256" key="4">
    <source>
        <dbReference type="ARBA" id="ARBA00022679"/>
    </source>
</evidence>
<dbReference type="GeneID" id="119736118"/>
<dbReference type="EC" id="2.4.1.-" evidence="8"/>
<evidence type="ECO:0000256" key="7">
    <source>
        <dbReference type="ARBA" id="ARBA00023136"/>
    </source>
</evidence>
<keyword evidence="11" id="KW-1185">Reference proteome</keyword>
<keyword evidence="3 8" id="KW-0328">Glycosyltransferase</keyword>
<dbReference type="OMA" id="TREMMQW"/>
<reference evidence="10" key="1">
    <citation type="submission" date="2022-11" db="UniProtKB">
        <authorList>
            <consortium name="EnsemblMetazoa"/>
        </authorList>
    </citation>
    <scope>IDENTIFICATION</scope>
</reference>
<dbReference type="OrthoDB" id="2019083at2759"/>
<keyword evidence="6 8" id="KW-1133">Transmembrane helix</keyword>
<evidence type="ECO:0000256" key="9">
    <source>
        <dbReference type="SAM" id="MobiDB-lite"/>
    </source>
</evidence>
<dbReference type="GO" id="GO:0016020">
    <property type="term" value="C:membrane"/>
    <property type="evidence" value="ECO:0007669"/>
    <property type="project" value="UniProtKB-SubCell"/>
</dbReference>
<dbReference type="GO" id="GO:0016757">
    <property type="term" value="F:glycosyltransferase activity"/>
    <property type="evidence" value="ECO:0007669"/>
    <property type="project" value="UniProtKB-UniRule"/>
</dbReference>
<comment type="subcellular location">
    <subcellularLocation>
        <location evidence="1">Membrane</location>
        <topology evidence="1">Single-pass membrane protein</topology>
    </subcellularLocation>
</comment>
<feature type="compositionally biased region" description="Basic and acidic residues" evidence="9">
    <location>
        <begin position="121"/>
        <end position="130"/>
    </location>
</feature>
<dbReference type="GO" id="GO:0005737">
    <property type="term" value="C:cytoplasm"/>
    <property type="evidence" value="ECO:0007669"/>
    <property type="project" value="TreeGrafter"/>
</dbReference>
<evidence type="ECO:0000256" key="5">
    <source>
        <dbReference type="ARBA" id="ARBA00022692"/>
    </source>
</evidence>
<evidence type="ECO:0000313" key="10">
    <source>
        <dbReference type="EnsemblMetazoa" id="XP_038066058.1"/>
    </source>
</evidence>
<evidence type="ECO:0000256" key="8">
    <source>
        <dbReference type="RuleBase" id="RU366017"/>
    </source>
</evidence>
<dbReference type="RefSeq" id="XP_038066058.1">
    <property type="nucleotide sequence ID" value="XM_038210130.1"/>
</dbReference>
<evidence type="ECO:0000256" key="6">
    <source>
        <dbReference type="ARBA" id="ARBA00022989"/>
    </source>
</evidence>
<dbReference type="PANTHER" id="PTHR21461">
    <property type="entry name" value="GLYCOSYLTRANSFERASE FAMILY 92 PROTEIN"/>
    <property type="match status" value="1"/>
</dbReference>
<comment type="similarity">
    <text evidence="2 8">Belongs to the glycosyltransferase 92 family.</text>
</comment>
<evidence type="ECO:0000256" key="1">
    <source>
        <dbReference type="ARBA" id="ARBA00004167"/>
    </source>
</evidence>
<feature type="region of interest" description="Disordered" evidence="9">
    <location>
        <begin position="117"/>
        <end position="145"/>
    </location>
</feature>
<evidence type="ECO:0000256" key="2">
    <source>
        <dbReference type="ARBA" id="ARBA00007647"/>
    </source>
</evidence>
<dbReference type="AlphaFoldDB" id="A0A914AQX7"/>
<feature type="transmembrane region" description="Helical" evidence="8">
    <location>
        <begin position="40"/>
        <end position="61"/>
    </location>
</feature>
<organism evidence="10 11">
    <name type="scientific">Patiria miniata</name>
    <name type="common">Bat star</name>
    <name type="synonym">Asterina miniata</name>
    <dbReference type="NCBI Taxonomy" id="46514"/>
    <lineage>
        <taxon>Eukaryota</taxon>
        <taxon>Metazoa</taxon>
        <taxon>Echinodermata</taxon>
        <taxon>Eleutherozoa</taxon>
        <taxon>Asterozoa</taxon>
        <taxon>Asteroidea</taxon>
        <taxon>Valvatacea</taxon>
        <taxon>Valvatida</taxon>
        <taxon>Asterinidae</taxon>
        <taxon>Patiria</taxon>
    </lineage>
</organism>
<keyword evidence="7 8" id="KW-0472">Membrane</keyword>
<name>A0A914AQX7_PATMI</name>
<evidence type="ECO:0000256" key="3">
    <source>
        <dbReference type="ARBA" id="ARBA00022676"/>
    </source>
</evidence>
<dbReference type="Proteomes" id="UP000887568">
    <property type="component" value="Unplaced"/>
</dbReference>
<dbReference type="InterPro" id="IPR008166">
    <property type="entry name" value="Glyco_transf_92"/>
</dbReference>